<reference evidence="4 5" key="1">
    <citation type="journal article" date="2024" name="Ann. Entomol. Soc. Am.">
        <title>Genomic analyses of the southern and eastern yellowjacket wasps (Hymenoptera: Vespidae) reveal evolutionary signatures of social life.</title>
        <authorList>
            <person name="Catto M.A."/>
            <person name="Caine P.B."/>
            <person name="Orr S.E."/>
            <person name="Hunt B.G."/>
            <person name="Goodisman M.A.D."/>
        </authorList>
    </citation>
    <scope>NUCLEOTIDE SEQUENCE [LARGE SCALE GENOMIC DNA]</scope>
    <source>
        <strain evidence="4">233</strain>
        <tissue evidence="4">Head and thorax</tissue>
    </source>
</reference>
<dbReference type="GO" id="GO:0033925">
    <property type="term" value="F:mannosyl-glycoprotein endo-beta-N-acetylglucosaminidase activity"/>
    <property type="evidence" value="ECO:0007669"/>
    <property type="project" value="UniProtKB-EC"/>
</dbReference>
<feature type="region of interest" description="Disordered" evidence="1">
    <location>
        <begin position="1097"/>
        <end position="1127"/>
    </location>
</feature>
<dbReference type="InterPro" id="IPR005201">
    <property type="entry name" value="TIM_ENGase"/>
</dbReference>
<feature type="compositionally biased region" description="Basic and acidic residues" evidence="1">
    <location>
        <begin position="731"/>
        <end position="745"/>
    </location>
</feature>
<dbReference type="GO" id="GO:0005829">
    <property type="term" value="C:cytosol"/>
    <property type="evidence" value="ECO:0007669"/>
    <property type="project" value="UniProtKB-SubCell"/>
</dbReference>
<feature type="transmembrane region" description="Helical" evidence="2">
    <location>
        <begin position="779"/>
        <end position="803"/>
    </location>
</feature>
<feature type="compositionally biased region" description="Basic and acidic residues" evidence="1">
    <location>
        <begin position="1049"/>
        <end position="1063"/>
    </location>
</feature>
<keyword evidence="5" id="KW-1185">Reference proteome</keyword>
<feature type="compositionally biased region" description="Polar residues" evidence="1">
    <location>
        <begin position="707"/>
        <end position="726"/>
    </location>
</feature>
<evidence type="ECO:0000256" key="1">
    <source>
        <dbReference type="SAM" id="MobiDB-lite"/>
    </source>
</evidence>
<organism evidence="4 5">
    <name type="scientific">Vespula squamosa</name>
    <name type="common">Southern yellow jacket</name>
    <name type="synonym">Wasp</name>
    <dbReference type="NCBI Taxonomy" id="30214"/>
    <lineage>
        <taxon>Eukaryota</taxon>
        <taxon>Metazoa</taxon>
        <taxon>Ecdysozoa</taxon>
        <taxon>Arthropoda</taxon>
        <taxon>Hexapoda</taxon>
        <taxon>Insecta</taxon>
        <taxon>Pterygota</taxon>
        <taxon>Neoptera</taxon>
        <taxon>Endopterygota</taxon>
        <taxon>Hymenoptera</taxon>
        <taxon>Apocrita</taxon>
        <taxon>Aculeata</taxon>
        <taxon>Vespoidea</taxon>
        <taxon>Vespidae</taxon>
        <taxon>Vespinae</taxon>
        <taxon>Vespula</taxon>
    </lineage>
</organism>
<feature type="compositionally biased region" description="Basic and acidic residues" evidence="1">
    <location>
        <begin position="678"/>
        <end position="690"/>
    </location>
</feature>
<feature type="compositionally biased region" description="Polar residues" evidence="1">
    <location>
        <begin position="653"/>
        <end position="675"/>
    </location>
</feature>
<evidence type="ECO:0000256" key="2">
    <source>
        <dbReference type="SAM" id="Phobius"/>
    </source>
</evidence>
<dbReference type="Gene3D" id="2.60.120.260">
    <property type="entry name" value="Galactose-binding domain-like"/>
    <property type="match status" value="1"/>
</dbReference>
<feature type="compositionally biased region" description="Polar residues" evidence="1">
    <location>
        <begin position="1116"/>
        <end position="1127"/>
    </location>
</feature>
<name>A0ABD2BFC8_VESSQ</name>
<keyword evidence="2" id="KW-0812">Transmembrane</keyword>
<feature type="transmembrane region" description="Helical" evidence="2">
    <location>
        <begin position="847"/>
        <end position="871"/>
    </location>
</feature>
<dbReference type="Gene3D" id="3.20.20.80">
    <property type="entry name" value="Glycosidases"/>
    <property type="match status" value="1"/>
</dbReference>
<dbReference type="Pfam" id="PF03644">
    <property type="entry name" value="Glyco_hydro_85"/>
    <property type="match status" value="1"/>
</dbReference>
<dbReference type="PANTHER" id="PTHR13246:SF1">
    <property type="entry name" value="CYTOSOLIC ENDO-BETA-N-ACETYLGLUCOSAMINIDASE"/>
    <property type="match status" value="1"/>
</dbReference>
<accession>A0ABD2BFC8</accession>
<feature type="domain" description="Cytosolic endo-beta-N-acetylglucosaminidase TIM barrel" evidence="3">
    <location>
        <begin position="75"/>
        <end position="355"/>
    </location>
</feature>
<keyword evidence="2" id="KW-0472">Membrane</keyword>
<gene>
    <name evidence="4" type="ORF">V1478_004998</name>
</gene>
<sequence length="1127" mass="125738">MDGGKNQESSPFRNLAELYKGLENLTTWPRTTSLRESTEYVYRGHEVRYSGSTLKKVGKDKAPRTLLCHDMKGGYLEDRFINGSNSNEEYLFYHWSVVDTFVYFSHYFVTVPPYGWINAAHSHGVKVLGTVITEHADGGVIWNQVLQSEETVKRFANALVRIAKFYRFEGWLLNVENVIKPEEINNLVYFVKYLSDRIHEEIIGSEIIWYDSVINTGELKWQDELNEKNKDFFLGCDGIFLNYNWTDSRLINSCTLAKDLERDVRDVYVGLDVWGRGCPGGGGFNSAHALERIRKQNLSVAIFAPGWTHEYFGPKTFGQLEDMFWAQLFPFLYVHIPIYDNERFNTSFCRGSGSAYYRRGITQPEVFEEKPFYNLSMQKVQISVPVPLLKILGFTEEKPVDNDGSSSKKESLYVYETEQSYVRILGNVASFQPKSLSTNANYFEFCKEYSYEGGGCLKLITKNPREYHRLFLIYVEFDQSIQGSVVYKAAETSSIIDEPVLLLANDSGMKSIVPYETFESNASWRKCVYLTDMRTVNEIGIMFSRESSCYLGEIVLEGKHRRYGEFLGYVEVVLCETLLRVLFLISKKDRTRYLLDVRPRTDEIRVFSCLAKASRLGVLRYRDKDEGGREGERKVEPVDEEAFTRSIVASRRTVPTGSATTPCLSTFPEQASNARINGRTDDRESKDRNKNRAGTRMNDATMALDSTVRSQDSNDSNETKDSSNVGSKPESCMESKHSKETLISEKHRKQQKPNQRQEQRDENDGAKSGSAETRDDSNLLMFTSCGQLLLGIVLVVFGVLVLVHGASLGGSGAGLWAGAGALVAGALGVVAALASSSGRTNSGFSTAHLASSLVALALSNMAAITALTAVVRDSQRTPEVTLLTLPGEENNVLEIEGGWAGLLASVGLLIGSVAELLVSGYTCLTLTPKLCSCLRSSQADENGCVDGRLKTRNMVQQWVVAQNHVPKNQPIYVVQPVMPVHPLIRSPYGVPAPPGKYPGGFISATPIAIPPAPYGPVSVISHVPYAQRPPSQMIRLKHKRHGQAEQEDTVERKRPSEGKSEFKRISSISEDQVDLAQTYTGLDKKISEEFISIAMDPDRKSKASSHHGSEVGVARNTRNVTDSALLV</sequence>
<evidence type="ECO:0000259" key="3">
    <source>
        <dbReference type="Pfam" id="PF03644"/>
    </source>
</evidence>
<dbReference type="AlphaFoldDB" id="A0ABD2BFC8"/>
<dbReference type="CDD" id="cd06547">
    <property type="entry name" value="GH85_ENGase"/>
    <property type="match status" value="1"/>
</dbReference>
<proteinExistence type="predicted"/>
<comment type="caution">
    <text evidence="4">The sequence shown here is derived from an EMBL/GenBank/DDBJ whole genome shotgun (WGS) entry which is preliminary data.</text>
</comment>
<evidence type="ECO:0000313" key="5">
    <source>
        <dbReference type="Proteomes" id="UP001607302"/>
    </source>
</evidence>
<dbReference type="InterPro" id="IPR017853">
    <property type="entry name" value="GH"/>
</dbReference>
<keyword evidence="2" id="KW-1133">Transmembrane helix</keyword>
<dbReference type="SUPFAM" id="SSF51445">
    <property type="entry name" value="(Trans)glycosidases"/>
    <property type="match status" value="1"/>
</dbReference>
<dbReference type="Proteomes" id="UP001607302">
    <property type="component" value="Unassembled WGS sequence"/>
</dbReference>
<dbReference type="InterPro" id="IPR032979">
    <property type="entry name" value="ENGase"/>
</dbReference>
<feature type="compositionally biased region" description="Basic and acidic residues" evidence="1">
    <location>
        <begin position="755"/>
        <end position="765"/>
    </location>
</feature>
<feature type="region of interest" description="Disordered" evidence="1">
    <location>
        <begin position="647"/>
        <end position="773"/>
    </location>
</feature>
<protein>
    <submittedName>
        <fullName evidence="4">Cytosolic endo-beta-N-acetylglucosaminidase</fullName>
    </submittedName>
</protein>
<feature type="transmembrane region" description="Helical" evidence="2">
    <location>
        <begin position="815"/>
        <end position="835"/>
    </location>
</feature>
<evidence type="ECO:0000313" key="4">
    <source>
        <dbReference type="EMBL" id="KAL2731453.1"/>
    </source>
</evidence>
<dbReference type="EMBL" id="JAUDFV010000105">
    <property type="protein sequence ID" value="KAL2731453.1"/>
    <property type="molecule type" value="Genomic_DNA"/>
</dbReference>
<feature type="region of interest" description="Disordered" evidence="1">
    <location>
        <begin position="1038"/>
        <end position="1063"/>
    </location>
</feature>
<dbReference type="PANTHER" id="PTHR13246">
    <property type="entry name" value="ENDO BETA N-ACETYLGLUCOSAMINIDASE"/>
    <property type="match status" value="1"/>
</dbReference>